<evidence type="ECO:0000256" key="1">
    <source>
        <dbReference type="ARBA" id="ARBA00022729"/>
    </source>
</evidence>
<evidence type="ECO:0000259" key="5">
    <source>
        <dbReference type="SMART" id="SM00237"/>
    </source>
</evidence>
<dbReference type="EMBL" id="CP053418">
    <property type="protein sequence ID" value="QJW83504.1"/>
    <property type="molecule type" value="Genomic_DNA"/>
</dbReference>
<proteinExistence type="predicted"/>
<dbReference type="InterPro" id="IPR003644">
    <property type="entry name" value="Calx_beta"/>
</dbReference>
<keyword evidence="7" id="KW-1185">Reference proteome</keyword>
<keyword evidence="4" id="KW-0406">Ion transport</keyword>
<keyword evidence="2" id="KW-0677">Repeat</keyword>
<keyword evidence="1" id="KW-0732">Signal</keyword>
<protein>
    <recommendedName>
        <fullName evidence="5">Calx-beta domain-containing protein</fullName>
    </recommendedName>
</protein>
<dbReference type="InterPro" id="IPR051171">
    <property type="entry name" value="CaCA"/>
</dbReference>
<dbReference type="SUPFAM" id="SSF141072">
    <property type="entry name" value="CalX-like"/>
    <property type="match status" value="4"/>
</dbReference>
<sequence>MATAASTNGSTAGFSVRVATIQDNLSEADEGFRLTLARTAGNALSATTNAQATIVDDDGGKPRIAIDDVAVDESAGTAVFTVRLTQASNQTVTVDWATRQSADAPATAGTDYTAGSGTLTFLPGETVKTITIAIAADADTTAIEKFEVLLTEASNAVIEDGIGIGTIADDDTGGTTAVVISNPLLTEGQDAVFSAVFTRTLTAATAFQLKLTPGSAAAGSDYAGQIEYSLDGGSTWTVYTAGSNITAATGSNGFLVRAHSMNDTAVELAETFSLGVTRVSGNQFSAVTGGVATIMGDDNRAALVSVGDVNVDESAGTAAFTLTLSRPSSDPVTVTWSTAAGSATAGTDYTTSGGTVTFAPGTISQTISVPILNDGDNTALETFFVNLTSATGALLGDRQGVATSSTTTPTTPPA</sequence>
<dbReference type="Pfam" id="PF03160">
    <property type="entry name" value="Calx-beta"/>
    <property type="match status" value="3"/>
</dbReference>
<dbReference type="SMART" id="SM00237">
    <property type="entry name" value="Calx_beta"/>
    <property type="match status" value="2"/>
</dbReference>
<keyword evidence="3" id="KW-0106">Calcium</keyword>
<dbReference type="InterPro" id="IPR038081">
    <property type="entry name" value="CalX-like_sf"/>
</dbReference>
<evidence type="ECO:0000256" key="2">
    <source>
        <dbReference type="ARBA" id="ARBA00022737"/>
    </source>
</evidence>
<evidence type="ECO:0000313" key="7">
    <source>
        <dbReference type="Proteomes" id="UP000500826"/>
    </source>
</evidence>
<evidence type="ECO:0000313" key="6">
    <source>
        <dbReference type="EMBL" id="QJW83504.1"/>
    </source>
</evidence>
<evidence type="ECO:0000256" key="3">
    <source>
        <dbReference type="ARBA" id="ARBA00022837"/>
    </source>
</evidence>
<name>A0ABX6P0A6_9BURK</name>
<reference evidence="6 7" key="1">
    <citation type="submission" date="2020-05" db="EMBL/GenBank/DDBJ databases">
        <title>Ramlibacter rhizophilus sp. nov., isolated from rhizosphere soil of national flower Mugunghwa from South Korea.</title>
        <authorList>
            <person name="Zheng-Fei Y."/>
            <person name="Huan T."/>
        </authorList>
    </citation>
    <scope>NUCLEOTIDE SEQUENCE [LARGE SCALE GENOMIC DNA]</scope>
    <source>
        <strain evidence="6 7">H242</strain>
    </source>
</reference>
<feature type="domain" description="Calx-beta" evidence="5">
    <location>
        <begin position="291"/>
        <end position="388"/>
    </location>
</feature>
<feature type="domain" description="Calx-beta" evidence="5">
    <location>
        <begin position="50"/>
        <end position="151"/>
    </location>
</feature>
<evidence type="ECO:0000256" key="4">
    <source>
        <dbReference type="ARBA" id="ARBA00023065"/>
    </source>
</evidence>
<dbReference type="Gene3D" id="2.60.40.2030">
    <property type="match status" value="4"/>
</dbReference>
<gene>
    <name evidence="6" type="ORF">HK414_03065</name>
</gene>
<organism evidence="6 7">
    <name type="scientific">Ramlibacter terrae</name>
    <dbReference type="NCBI Taxonomy" id="2732511"/>
    <lineage>
        <taxon>Bacteria</taxon>
        <taxon>Pseudomonadati</taxon>
        <taxon>Pseudomonadota</taxon>
        <taxon>Betaproteobacteria</taxon>
        <taxon>Burkholderiales</taxon>
        <taxon>Comamonadaceae</taxon>
        <taxon>Ramlibacter</taxon>
    </lineage>
</organism>
<dbReference type="PANTHER" id="PTHR11878">
    <property type="entry name" value="SODIUM/CALCIUM EXCHANGER"/>
    <property type="match status" value="1"/>
</dbReference>
<accession>A0ABX6P0A6</accession>
<keyword evidence="4" id="KW-0813">Transport</keyword>
<dbReference type="Proteomes" id="UP000500826">
    <property type="component" value="Chromosome"/>
</dbReference>
<dbReference type="PANTHER" id="PTHR11878:SF65">
    <property type="entry name" value="NA_CA-EXCHANGE PROTEIN, ISOFORM G"/>
    <property type="match status" value="1"/>
</dbReference>